<feature type="transmembrane region" description="Helical" evidence="8">
    <location>
        <begin position="227"/>
        <end position="249"/>
    </location>
</feature>
<evidence type="ECO:0000256" key="1">
    <source>
        <dbReference type="ARBA" id="ARBA00004141"/>
    </source>
</evidence>
<dbReference type="PROSITE" id="PS00217">
    <property type="entry name" value="SUGAR_TRANSPORT_2"/>
    <property type="match status" value="1"/>
</dbReference>
<evidence type="ECO:0000259" key="9">
    <source>
        <dbReference type="PROSITE" id="PS50850"/>
    </source>
</evidence>
<dbReference type="Proteomes" id="UP000193411">
    <property type="component" value="Unassembled WGS sequence"/>
</dbReference>
<reference evidence="10 11" key="1">
    <citation type="submission" date="2016-07" db="EMBL/GenBank/DDBJ databases">
        <title>Pervasive Adenine N6-methylation of Active Genes in Fungi.</title>
        <authorList>
            <consortium name="DOE Joint Genome Institute"/>
            <person name="Mondo S.J."/>
            <person name="Dannebaum R.O."/>
            <person name="Kuo R.C."/>
            <person name="Labutti K."/>
            <person name="Haridas S."/>
            <person name="Kuo A."/>
            <person name="Salamov A."/>
            <person name="Ahrendt S.R."/>
            <person name="Lipzen A."/>
            <person name="Sullivan W."/>
            <person name="Andreopoulos W.B."/>
            <person name="Clum A."/>
            <person name="Lindquist E."/>
            <person name="Daum C."/>
            <person name="Ramamoorthy G.K."/>
            <person name="Gryganskyi A."/>
            <person name="Culley D."/>
            <person name="Magnuson J.K."/>
            <person name="James T.Y."/>
            <person name="O'Malley M.A."/>
            <person name="Stajich J.E."/>
            <person name="Spatafora J.W."/>
            <person name="Visel A."/>
            <person name="Grigoriev I.V."/>
        </authorList>
    </citation>
    <scope>NUCLEOTIDE SEQUENCE [LARGE SCALE GENOMIC DNA]</scope>
    <source>
        <strain evidence="10 11">PL171</strain>
    </source>
</reference>
<comment type="subcellular location">
    <subcellularLocation>
        <location evidence="1">Membrane</location>
        <topology evidence="1">Multi-pass membrane protein</topology>
    </subcellularLocation>
</comment>
<dbReference type="PANTHER" id="PTHR23503">
    <property type="entry name" value="SOLUTE CARRIER FAMILY 2"/>
    <property type="match status" value="1"/>
</dbReference>
<feature type="transmembrane region" description="Helical" evidence="8">
    <location>
        <begin position="172"/>
        <end position="192"/>
    </location>
</feature>
<dbReference type="GO" id="GO:0016020">
    <property type="term" value="C:membrane"/>
    <property type="evidence" value="ECO:0007669"/>
    <property type="project" value="UniProtKB-SubCell"/>
</dbReference>
<dbReference type="InterPro" id="IPR005828">
    <property type="entry name" value="MFS_sugar_transport-like"/>
</dbReference>
<dbReference type="PANTHER" id="PTHR23503:SF8">
    <property type="entry name" value="FACILITATED GLUCOSE TRANSPORTER PROTEIN 1"/>
    <property type="match status" value="1"/>
</dbReference>
<feature type="transmembrane region" description="Helical" evidence="8">
    <location>
        <begin position="521"/>
        <end position="545"/>
    </location>
</feature>
<feature type="transmembrane region" description="Helical" evidence="8">
    <location>
        <begin position="139"/>
        <end position="160"/>
    </location>
</feature>
<dbReference type="PRINTS" id="PR00171">
    <property type="entry name" value="SUGRTRNSPORT"/>
</dbReference>
<feature type="transmembrane region" description="Helical" evidence="8">
    <location>
        <begin position="410"/>
        <end position="426"/>
    </location>
</feature>
<accession>A0A1Y2I7L6</accession>
<keyword evidence="11" id="KW-1185">Reference proteome</keyword>
<keyword evidence="4 8" id="KW-0812">Transmembrane</keyword>
<feature type="transmembrane region" description="Helical" evidence="8">
    <location>
        <begin position="487"/>
        <end position="509"/>
    </location>
</feature>
<dbReference type="InterPro" id="IPR003663">
    <property type="entry name" value="Sugar/inositol_transpt"/>
</dbReference>
<evidence type="ECO:0000256" key="5">
    <source>
        <dbReference type="ARBA" id="ARBA00022989"/>
    </source>
</evidence>
<dbReference type="Pfam" id="PF00083">
    <property type="entry name" value="Sugar_tr"/>
    <property type="match status" value="2"/>
</dbReference>
<name>A0A1Y2I7L6_9FUNG</name>
<evidence type="ECO:0000256" key="8">
    <source>
        <dbReference type="SAM" id="Phobius"/>
    </source>
</evidence>
<sequence>MSANATHSPEPVPSPDIGPGAGAAASSSSSASPPTTRSTYPNANAADVALAPALPATQVPLLSTVSPSSSSRGPLRYAYLVFCALTGSVGFFMFGYYLGELNSISLLLPCALPTVSPDRNTPFLGLTLPECISMSKVQFSFANAIFALAGTVGAILAGPFTSRYGRIRTMQLLLIPFVLAPIALTLANSYAWLLVGRVLAGIGTGGSATVVPVYLSEISPPRLRGTVGNLSSAYIAVGLAIASLTGYYWSAEAPTWRWILALPLAVAVGQLVLLPVCAESPVWLKEHGKGVEARKVRRRLGHALVREGDDNDDEGAEGEVESTVRIGQPSSTSGSSSNHPEGDIEMEEGEAKSSSIRHNTDTTMTTTSPVPILSPAPTPVSVWTFLTDPQHRRSLAILVIAHASQQLSGINAYFVYSFFILTLIFSPADANLFYLILAFYNIPINYFPGLVIDKFGRRPLILFAMIGMSVSAMLFTVSVIIKVPVLTMITFVAAVTIFAVGLSNVPFILMAEVVEPVAVGAAATVSQVVNTLAQFVILFVFPILLDAIGSYTFLFFTVYLAVAAIALAVVLPETKGRSPQEVVGELRARQGMGWWPRSRGAAARVLQVSPDGNA</sequence>
<feature type="transmembrane region" description="Helical" evidence="8">
    <location>
        <begin position="459"/>
        <end position="481"/>
    </location>
</feature>
<feature type="domain" description="Major facilitator superfamily (MFS) profile" evidence="9">
    <location>
        <begin position="83"/>
        <end position="575"/>
    </location>
</feature>
<feature type="transmembrane region" description="Helical" evidence="8">
    <location>
        <begin position="432"/>
        <end position="452"/>
    </location>
</feature>
<dbReference type="PROSITE" id="PS50850">
    <property type="entry name" value="MFS"/>
    <property type="match status" value="1"/>
</dbReference>
<evidence type="ECO:0000256" key="6">
    <source>
        <dbReference type="ARBA" id="ARBA00023136"/>
    </source>
</evidence>
<dbReference type="SUPFAM" id="SSF103473">
    <property type="entry name" value="MFS general substrate transporter"/>
    <property type="match status" value="1"/>
</dbReference>
<feature type="transmembrane region" description="Helical" evidence="8">
    <location>
        <begin position="255"/>
        <end position="277"/>
    </location>
</feature>
<evidence type="ECO:0000256" key="3">
    <source>
        <dbReference type="ARBA" id="ARBA00022448"/>
    </source>
</evidence>
<evidence type="ECO:0000256" key="2">
    <source>
        <dbReference type="ARBA" id="ARBA00010992"/>
    </source>
</evidence>
<feature type="compositionally biased region" description="Acidic residues" evidence="7">
    <location>
        <begin position="309"/>
        <end position="320"/>
    </location>
</feature>
<feature type="compositionally biased region" description="Low complexity" evidence="7">
    <location>
        <begin position="17"/>
        <end position="34"/>
    </location>
</feature>
<dbReference type="GO" id="GO:0015149">
    <property type="term" value="F:hexose transmembrane transporter activity"/>
    <property type="evidence" value="ECO:0007669"/>
    <property type="project" value="TreeGrafter"/>
</dbReference>
<feature type="transmembrane region" description="Helical" evidence="8">
    <location>
        <begin position="77"/>
        <end position="98"/>
    </location>
</feature>
<comment type="similarity">
    <text evidence="2">Belongs to the major facilitator superfamily. Sugar transporter (TC 2.A.1.1) family.</text>
</comment>
<gene>
    <name evidence="10" type="ORF">BCR44DRAFT_129355</name>
</gene>
<keyword evidence="6 8" id="KW-0472">Membrane</keyword>
<feature type="transmembrane region" description="Helical" evidence="8">
    <location>
        <begin position="198"/>
        <end position="215"/>
    </location>
</feature>
<dbReference type="STRING" id="765915.A0A1Y2I7L6"/>
<feature type="region of interest" description="Disordered" evidence="7">
    <location>
        <begin position="1"/>
        <end position="41"/>
    </location>
</feature>
<evidence type="ECO:0000256" key="4">
    <source>
        <dbReference type="ARBA" id="ARBA00022692"/>
    </source>
</evidence>
<keyword evidence="3" id="KW-0813">Transport</keyword>
<keyword evidence="5 8" id="KW-1133">Transmembrane helix</keyword>
<dbReference type="InterPro" id="IPR036259">
    <property type="entry name" value="MFS_trans_sf"/>
</dbReference>
<dbReference type="EMBL" id="MCFL01000001">
    <property type="protein sequence ID" value="ORZ41502.1"/>
    <property type="molecule type" value="Genomic_DNA"/>
</dbReference>
<dbReference type="InterPro" id="IPR045263">
    <property type="entry name" value="GLUT"/>
</dbReference>
<organism evidence="10 11">
    <name type="scientific">Catenaria anguillulae PL171</name>
    <dbReference type="NCBI Taxonomy" id="765915"/>
    <lineage>
        <taxon>Eukaryota</taxon>
        <taxon>Fungi</taxon>
        <taxon>Fungi incertae sedis</taxon>
        <taxon>Blastocladiomycota</taxon>
        <taxon>Blastocladiomycetes</taxon>
        <taxon>Blastocladiales</taxon>
        <taxon>Catenariaceae</taxon>
        <taxon>Catenaria</taxon>
    </lineage>
</organism>
<feature type="region of interest" description="Disordered" evidence="7">
    <location>
        <begin position="306"/>
        <end position="371"/>
    </location>
</feature>
<dbReference type="InterPro" id="IPR020846">
    <property type="entry name" value="MFS_dom"/>
</dbReference>
<dbReference type="Gene3D" id="1.20.1250.20">
    <property type="entry name" value="MFS general substrate transporter like domains"/>
    <property type="match status" value="1"/>
</dbReference>
<proteinExistence type="inferred from homology"/>
<feature type="transmembrane region" description="Helical" evidence="8">
    <location>
        <begin position="551"/>
        <end position="571"/>
    </location>
</feature>
<dbReference type="AlphaFoldDB" id="A0A1Y2I7L6"/>
<dbReference type="InterPro" id="IPR005829">
    <property type="entry name" value="Sugar_transporter_CS"/>
</dbReference>
<evidence type="ECO:0000313" key="10">
    <source>
        <dbReference type="EMBL" id="ORZ41502.1"/>
    </source>
</evidence>
<evidence type="ECO:0000256" key="7">
    <source>
        <dbReference type="SAM" id="MobiDB-lite"/>
    </source>
</evidence>
<dbReference type="OrthoDB" id="4540492at2759"/>
<evidence type="ECO:0000313" key="11">
    <source>
        <dbReference type="Proteomes" id="UP000193411"/>
    </source>
</evidence>
<comment type="caution">
    <text evidence="10">The sequence shown here is derived from an EMBL/GenBank/DDBJ whole genome shotgun (WGS) entry which is preliminary data.</text>
</comment>
<protein>
    <submittedName>
        <fullName evidence="10">Major facilitator superfamily domain-containing protein</fullName>
    </submittedName>
</protein>